<dbReference type="Proteomes" id="UP000000555">
    <property type="component" value="Chromosome"/>
</dbReference>
<dbReference type="InterPro" id="IPR036259">
    <property type="entry name" value="MFS_trans_sf"/>
</dbReference>
<evidence type="ECO:0000313" key="2">
    <source>
        <dbReference type="EMBL" id="AAM25395.1"/>
    </source>
</evidence>
<name>Q8R7Z4_CALS4</name>
<feature type="transmembrane region" description="Helical" evidence="1">
    <location>
        <begin position="21"/>
        <end position="44"/>
    </location>
</feature>
<dbReference type="SUPFAM" id="SSF103473">
    <property type="entry name" value="MFS general substrate transporter"/>
    <property type="match status" value="1"/>
</dbReference>
<dbReference type="HOGENOM" id="CLU_2664151_0_0_9"/>
<dbReference type="STRING" id="273068.TTE2246"/>
<evidence type="ECO:0008006" key="4">
    <source>
        <dbReference type="Google" id="ProtNLM"/>
    </source>
</evidence>
<dbReference type="eggNOG" id="COG0477">
    <property type="taxonomic scope" value="Bacteria"/>
</dbReference>
<reference evidence="2 3" key="1">
    <citation type="journal article" date="2002" name="Genome Res.">
        <title>A complete sequence of the T. tengcongensis genome.</title>
        <authorList>
            <person name="Bao Q."/>
            <person name="Tian Y."/>
            <person name="Li W."/>
            <person name="Xu Z."/>
            <person name="Xuan Z."/>
            <person name="Hu S."/>
            <person name="Dong W."/>
            <person name="Yang J."/>
            <person name="Chen Y."/>
            <person name="Xue Y."/>
            <person name="Xu Y."/>
            <person name="Lai X."/>
            <person name="Huang L."/>
            <person name="Dong X."/>
            <person name="Ma Y."/>
            <person name="Ling L."/>
            <person name="Tan H."/>
            <person name="Chen R."/>
            <person name="Wang J."/>
            <person name="Yu J."/>
            <person name="Yang H."/>
        </authorList>
    </citation>
    <scope>NUCLEOTIDE SEQUENCE [LARGE SCALE GENOMIC DNA]</scope>
    <source>
        <strain evidence="3">DSM 15242 / JCM 11007 / NBRC 100824 / MB4</strain>
    </source>
</reference>
<keyword evidence="3" id="KW-1185">Reference proteome</keyword>
<accession>Q8R7Z4</accession>
<dbReference type="KEGG" id="tte:TTE2246"/>
<protein>
    <recommendedName>
        <fullName evidence="4">Major facilitator superfamily (MFS) profile domain-containing protein</fullName>
    </recommendedName>
</protein>
<feature type="transmembrane region" description="Helical" evidence="1">
    <location>
        <begin position="50"/>
        <end position="68"/>
    </location>
</feature>
<proteinExistence type="predicted"/>
<dbReference type="EMBL" id="AE008691">
    <property type="protein sequence ID" value="AAM25395.1"/>
    <property type="molecule type" value="Genomic_DNA"/>
</dbReference>
<evidence type="ECO:0000313" key="3">
    <source>
        <dbReference type="Proteomes" id="UP000000555"/>
    </source>
</evidence>
<gene>
    <name evidence="2" type="ordered locus">TTE2246</name>
</gene>
<dbReference type="Gene3D" id="1.20.1250.20">
    <property type="entry name" value="MFS general substrate transporter like domains"/>
    <property type="match status" value="1"/>
</dbReference>
<keyword evidence="1" id="KW-1133">Transmembrane helix</keyword>
<keyword evidence="1" id="KW-0472">Membrane</keyword>
<evidence type="ECO:0000256" key="1">
    <source>
        <dbReference type="SAM" id="Phobius"/>
    </source>
</evidence>
<dbReference type="AlphaFoldDB" id="Q8R7Z4"/>
<sequence>MALPLLENEQISVERATALSFLNTLRSAFWAIAPLLWGILISAFGLKVMFFFGGAASLISLFLLRLALMLREKNT</sequence>
<keyword evidence="1" id="KW-0812">Transmembrane</keyword>
<organism evidence="2 3">
    <name type="scientific">Caldanaerobacter subterraneus subsp. tengcongensis (strain DSM 15242 / JCM 11007 / NBRC 100824 / MB4)</name>
    <name type="common">Thermoanaerobacter tengcongensis</name>
    <dbReference type="NCBI Taxonomy" id="273068"/>
    <lineage>
        <taxon>Bacteria</taxon>
        <taxon>Bacillati</taxon>
        <taxon>Bacillota</taxon>
        <taxon>Clostridia</taxon>
        <taxon>Thermoanaerobacterales</taxon>
        <taxon>Thermoanaerobacteraceae</taxon>
        <taxon>Caldanaerobacter</taxon>
    </lineage>
</organism>